<sequence length="305" mass="35953">MSSQENNEMVKESYMVDVDKVVYHTIDESVVQTGVPYVYTETYRVDEKKLIDDVMENKHREYLLFRYLDFFRSLPIGDLKKDLENEHVFFCFEQFPHVESLLRNNIWKLGDSWSHTIVCFSGNKEFIKTLVYEIHHSIKVVVLDDPLVFVDDYNQYCLTPSFYDNFNGNYLFFTDVGGIICDNIDPSMFNDDNHFSGITLDGNTICPNFSLRNKRMLLEALENLGTLAKKPFFKDTQNIKELYNLQTIPENTFFNHLLGVQQGNKEISDRTIVWESFLTNTDSWNSTDIEHAFDHYLEMNLKLYY</sequence>
<proteinExistence type="predicted"/>
<protein>
    <recommendedName>
        <fullName evidence="2">DUF5672 domain-containing protein</fullName>
    </recommendedName>
</protein>
<organism evidence="1">
    <name type="scientific">viral metagenome</name>
    <dbReference type="NCBI Taxonomy" id="1070528"/>
    <lineage>
        <taxon>unclassified sequences</taxon>
        <taxon>metagenomes</taxon>
        <taxon>organismal metagenomes</taxon>
    </lineage>
</organism>
<dbReference type="EMBL" id="MN740570">
    <property type="protein sequence ID" value="QHU34447.1"/>
    <property type="molecule type" value="Genomic_DNA"/>
</dbReference>
<evidence type="ECO:0008006" key="2">
    <source>
        <dbReference type="Google" id="ProtNLM"/>
    </source>
</evidence>
<accession>A0A6C0LV02</accession>
<dbReference type="AlphaFoldDB" id="A0A6C0LV02"/>
<reference evidence="1" key="1">
    <citation type="journal article" date="2020" name="Nature">
        <title>Giant virus diversity and host interactions through global metagenomics.</title>
        <authorList>
            <person name="Schulz F."/>
            <person name="Roux S."/>
            <person name="Paez-Espino D."/>
            <person name="Jungbluth S."/>
            <person name="Walsh D.A."/>
            <person name="Denef V.J."/>
            <person name="McMahon K.D."/>
            <person name="Konstantinidis K.T."/>
            <person name="Eloe-Fadrosh E.A."/>
            <person name="Kyrpides N.C."/>
            <person name="Woyke T."/>
        </authorList>
    </citation>
    <scope>NUCLEOTIDE SEQUENCE</scope>
    <source>
        <strain evidence="1">GVMAG-S-1016713-123</strain>
    </source>
</reference>
<name>A0A6C0LV02_9ZZZZ</name>
<evidence type="ECO:0000313" key="1">
    <source>
        <dbReference type="EMBL" id="QHU34447.1"/>
    </source>
</evidence>